<keyword evidence="4" id="KW-1185">Reference proteome</keyword>
<evidence type="ECO:0000259" key="2">
    <source>
        <dbReference type="Pfam" id="PF02337"/>
    </source>
</evidence>
<dbReference type="GO" id="GO:0005198">
    <property type="term" value="F:structural molecule activity"/>
    <property type="evidence" value="ECO:0007669"/>
    <property type="project" value="InterPro"/>
</dbReference>
<dbReference type="AlphaFoldDB" id="A0A7J8E351"/>
<accession>A0A7J8E351</accession>
<dbReference type="Gene3D" id="1.10.150.490">
    <property type="entry name" value="Retroviral GAG p10 protein"/>
    <property type="match status" value="1"/>
</dbReference>
<dbReference type="PANTHER" id="PTHR40389:SF3">
    <property type="entry name" value="IGE-BINDING PROTEIN"/>
    <property type="match status" value="1"/>
</dbReference>
<dbReference type="InterPro" id="IPR003322">
    <property type="entry name" value="B_retro_matrix"/>
</dbReference>
<organism evidence="3 4">
    <name type="scientific">Molossus molossus</name>
    <name type="common">Pallas' mastiff bat</name>
    <name type="synonym">Vespertilio molossus</name>
    <dbReference type="NCBI Taxonomy" id="27622"/>
    <lineage>
        <taxon>Eukaryota</taxon>
        <taxon>Metazoa</taxon>
        <taxon>Chordata</taxon>
        <taxon>Craniata</taxon>
        <taxon>Vertebrata</taxon>
        <taxon>Euteleostomi</taxon>
        <taxon>Mammalia</taxon>
        <taxon>Eutheria</taxon>
        <taxon>Laurasiatheria</taxon>
        <taxon>Chiroptera</taxon>
        <taxon>Yangochiroptera</taxon>
        <taxon>Molossidae</taxon>
        <taxon>Molossus</taxon>
    </lineage>
</organism>
<dbReference type="InterPro" id="IPR010999">
    <property type="entry name" value="Retrovr_matrix"/>
</dbReference>
<dbReference type="Proteomes" id="UP000550707">
    <property type="component" value="Unassembled WGS sequence"/>
</dbReference>
<sequence>MGQEMSKHELFVEQLGQALKARGVKVKVKHLCKYFDYIKDLCPWFPTEGTINPKRWKRVGDALQDFYNTFGPEKVPVTAFSYWNLINDLLSQRQSDPVVANVVEKGQTILQGAKSSQEPPQDNKEQEPGPGWSSGWQPLDVSLHVNVSLSLSLPLSPSHSICTKNGKISSGEDKKKKK</sequence>
<feature type="region of interest" description="Disordered" evidence="1">
    <location>
        <begin position="112"/>
        <end position="137"/>
    </location>
</feature>
<gene>
    <name evidence="3" type="ORF">HJG59_009065</name>
</gene>
<dbReference type="InterPro" id="IPR038124">
    <property type="entry name" value="B_retro_matrix_sf"/>
</dbReference>
<evidence type="ECO:0000256" key="1">
    <source>
        <dbReference type="SAM" id="MobiDB-lite"/>
    </source>
</evidence>
<feature type="region of interest" description="Disordered" evidence="1">
    <location>
        <begin position="153"/>
        <end position="178"/>
    </location>
</feature>
<protein>
    <recommendedName>
        <fullName evidence="2">Beta-retroviral matrix protein domain-containing protein</fullName>
    </recommendedName>
</protein>
<feature type="domain" description="Beta-retroviral matrix protein" evidence="2">
    <location>
        <begin position="8"/>
        <end position="90"/>
    </location>
</feature>
<name>A0A7J8E351_MOLMO</name>
<dbReference type="InterPro" id="IPR050195">
    <property type="entry name" value="Primate_lentivir_Gag_pol-like"/>
</dbReference>
<evidence type="ECO:0000313" key="4">
    <source>
        <dbReference type="Proteomes" id="UP000550707"/>
    </source>
</evidence>
<dbReference type="PANTHER" id="PTHR40389">
    <property type="entry name" value="ENDOGENOUS RETROVIRUS GROUP K MEMBER 24 GAG POLYPROTEIN-RELATED"/>
    <property type="match status" value="1"/>
</dbReference>
<reference evidence="3 4" key="1">
    <citation type="journal article" date="2020" name="Nature">
        <title>Six reference-quality genomes reveal evolution of bat adaptations.</title>
        <authorList>
            <person name="Jebb D."/>
            <person name="Huang Z."/>
            <person name="Pippel M."/>
            <person name="Hughes G.M."/>
            <person name="Lavrichenko K."/>
            <person name="Devanna P."/>
            <person name="Winkler S."/>
            <person name="Jermiin L.S."/>
            <person name="Skirmuntt E.C."/>
            <person name="Katzourakis A."/>
            <person name="Burkitt-Gray L."/>
            <person name="Ray D.A."/>
            <person name="Sullivan K.A.M."/>
            <person name="Roscito J.G."/>
            <person name="Kirilenko B.M."/>
            <person name="Davalos L.M."/>
            <person name="Corthals A.P."/>
            <person name="Power M.L."/>
            <person name="Jones G."/>
            <person name="Ransome R.D."/>
            <person name="Dechmann D.K.N."/>
            <person name="Locatelli A.G."/>
            <person name="Puechmaille S.J."/>
            <person name="Fedrigo O."/>
            <person name="Jarvis E.D."/>
            <person name="Hiller M."/>
            <person name="Vernes S.C."/>
            <person name="Myers E.W."/>
            <person name="Teeling E.C."/>
        </authorList>
    </citation>
    <scope>NUCLEOTIDE SEQUENCE [LARGE SCALE GENOMIC DNA]</scope>
    <source>
        <strain evidence="3">MMolMol1</strain>
        <tissue evidence="3">Muscle</tissue>
    </source>
</reference>
<comment type="caution">
    <text evidence="3">The sequence shown here is derived from an EMBL/GenBank/DDBJ whole genome shotgun (WGS) entry which is preliminary data.</text>
</comment>
<dbReference type="SUPFAM" id="SSF47836">
    <property type="entry name" value="Retroviral matrix proteins"/>
    <property type="match status" value="1"/>
</dbReference>
<proteinExistence type="predicted"/>
<dbReference type="Pfam" id="PF02337">
    <property type="entry name" value="Gag_p10"/>
    <property type="match status" value="1"/>
</dbReference>
<dbReference type="EMBL" id="JACASF010000015">
    <property type="protein sequence ID" value="KAF6429751.1"/>
    <property type="molecule type" value="Genomic_DNA"/>
</dbReference>
<evidence type="ECO:0000313" key="3">
    <source>
        <dbReference type="EMBL" id="KAF6429751.1"/>
    </source>
</evidence>
<dbReference type="InParanoid" id="A0A7J8E351"/>